<accession>A0A2P8A303</accession>
<sequence>MSSSAVAKQQPQQKKQVQRHEPQDDGYEIESYEKETKASASAGLNLNIFGAISGVFSSKSRKDTAADGSSVEHREEQGRVKGAGHGNMQAAGQGQLHDREAAYRHIPIGDDNARMEDVPQKKMIEGQK</sequence>
<evidence type="ECO:0000313" key="2">
    <source>
        <dbReference type="EMBL" id="PSK54836.1"/>
    </source>
</evidence>
<reference evidence="2 3" key="1">
    <citation type="submission" date="2017-05" db="EMBL/GenBank/DDBJ databases">
        <title>Draft genome sequence of Elsinoe australis.</title>
        <authorList>
            <person name="Cheng Q."/>
        </authorList>
    </citation>
    <scope>NUCLEOTIDE SEQUENCE [LARGE SCALE GENOMIC DNA]</scope>
    <source>
        <strain evidence="2 3">NL1</strain>
    </source>
</reference>
<name>A0A2P8A303_9PEZI</name>
<dbReference type="AlphaFoldDB" id="A0A2P8A303"/>
<feature type="compositionally biased region" description="Basic and acidic residues" evidence="1">
    <location>
        <begin position="60"/>
        <end position="79"/>
    </location>
</feature>
<dbReference type="OrthoDB" id="3797485at2759"/>
<gene>
    <name evidence="2" type="ORF">B9Z65_3925</name>
</gene>
<dbReference type="EMBL" id="NHZQ01000072">
    <property type="protein sequence ID" value="PSK54836.1"/>
    <property type="molecule type" value="Genomic_DNA"/>
</dbReference>
<feature type="region of interest" description="Disordered" evidence="1">
    <location>
        <begin position="57"/>
        <end position="128"/>
    </location>
</feature>
<feature type="region of interest" description="Disordered" evidence="1">
    <location>
        <begin position="1"/>
        <end position="36"/>
    </location>
</feature>
<evidence type="ECO:0000313" key="3">
    <source>
        <dbReference type="Proteomes" id="UP000243723"/>
    </source>
</evidence>
<keyword evidence="3" id="KW-1185">Reference proteome</keyword>
<comment type="caution">
    <text evidence="2">The sequence shown here is derived from an EMBL/GenBank/DDBJ whole genome shotgun (WGS) entry which is preliminary data.</text>
</comment>
<organism evidence="2 3">
    <name type="scientific">Elsinoe australis</name>
    <dbReference type="NCBI Taxonomy" id="40998"/>
    <lineage>
        <taxon>Eukaryota</taxon>
        <taxon>Fungi</taxon>
        <taxon>Dikarya</taxon>
        <taxon>Ascomycota</taxon>
        <taxon>Pezizomycotina</taxon>
        <taxon>Dothideomycetes</taxon>
        <taxon>Dothideomycetidae</taxon>
        <taxon>Myriangiales</taxon>
        <taxon>Elsinoaceae</taxon>
        <taxon>Elsinoe</taxon>
    </lineage>
</organism>
<dbReference type="Proteomes" id="UP000243723">
    <property type="component" value="Unassembled WGS sequence"/>
</dbReference>
<feature type="compositionally biased region" description="Low complexity" evidence="1">
    <location>
        <begin position="1"/>
        <end position="15"/>
    </location>
</feature>
<feature type="compositionally biased region" description="Basic and acidic residues" evidence="1">
    <location>
        <begin position="96"/>
        <end position="128"/>
    </location>
</feature>
<proteinExistence type="predicted"/>
<protein>
    <submittedName>
        <fullName evidence="2">Uncharacterized protein</fullName>
    </submittedName>
</protein>
<evidence type="ECO:0000256" key="1">
    <source>
        <dbReference type="SAM" id="MobiDB-lite"/>
    </source>
</evidence>